<dbReference type="eggNOG" id="KOG0619">
    <property type="taxonomic scope" value="Eukaryota"/>
</dbReference>
<dbReference type="STRING" id="2903.R1DGD4"/>
<name>A0A0D3KE67_EMIH1</name>
<dbReference type="InterPro" id="IPR050216">
    <property type="entry name" value="LRR_domain-containing"/>
</dbReference>
<evidence type="ECO:0000313" key="3">
    <source>
        <dbReference type="EnsemblProtists" id="EOD34052"/>
    </source>
</evidence>
<dbReference type="RefSeq" id="XP_005786481.1">
    <property type="nucleotide sequence ID" value="XM_005786424.1"/>
</dbReference>
<dbReference type="KEGG" id="ehx:EMIHUDRAFT_228906"/>
<evidence type="ECO:0000313" key="4">
    <source>
        <dbReference type="Proteomes" id="UP000013827"/>
    </source>
</evidence>
<dbReference type="PaxDb" id="2903-EOD34052"/>
<keyword evidence="1" id="KW-0433">Leucine-rich repeat</keyword>
<organism evidence="3 4">
    <name type="scientific">Emiliania huxleyi (strain CCMP1516)</name>
    <dbReference type="NCBI Taxonomy" id="280463"/>
    <lineage>
        <taxon>Eukaryota</taxon>
        <taxon>Haptista</taxon>
        <taxon>Haptophyta</taxon>
        <taxon>Prymnesiophyceae</taxon>
        <taxon>Isochrysidales</taxon>
        <taxon>Noelaerhabdaceae</taxon>
        <taxon>Emiliania</taxon>
    </lineage>
</organism>
<dbReference type="AlphaFoldDB" id="A0A0D3KE67"/>
<evidence type="ECO:0000256" key="1">
    <source>
        <dbReference type="ARBA" id="ARBA00022614"/>
    </source>
</evidence>
<dbReference type="PANTHER" id="PTHR48051">
    <property type="match status" value="1"/>
</dbReference>
<accession>A0A0D3KE67</accession>
<protein>
    <submittedName>
        <fullName evidence="3">Uncharacterized protein</fullName>
    </submittedName>
</protein>
<dbReference type="Proteomes" id="UP000013827">
    <property type="component" value="Unassembled WGS sequence"/>
</dbReference>
<proteinExistence type="predicted"/>
<reference evidence="4" key="1">
    <citation type="journal article" date="2013" name="Nature">
        <title>Pan genome of the phytoplankton Emiliania underpins its global distribution.</title>
        <authorList>
            <person name="Read B.A."/>
            <person name="Kegel J."/>
            <person name="Klute M.J."/>
            <person name="Kuo A."/>
            <person name="Lefebvre S.C."/>
            <person name="Maumus F."/>
            <person name="Mayer C."/>
            <person name="Miller J."/>
            <person name="Monier A."/>
            <person name="Salamov A."/>
            <person name="Young J."/>
            <person name="Aguilar M."/>
            <person name="Claverie J.M."/>
            <person name="Frickenhaus S."/>
            <person name="Gonzalez K."/>
            <person name="Herman E.K."/>
            <person name="Lin Y.C."/>
            <person name="Napier J."/>
            <person name="Ogata H."/>
            <person name="Sarno A.F."/>
            <person name="Shmutz J."/>
            <person name="Schroeder D."/>
            <person name="de Vargas C."/>
            <person name="Verret F."/>
            <person name="von Dassow P."/>
            <person name="Valentin K."/>
            <person name="Van de Peer Y."/>
            <person name="Wheeler G."/>
            <person name="Dacks J.B."/>
            <person name="Delwiche C.F."/>
            <person name="Dyhrman S.T."/>
            <person name="Glockner G."/>
            <person name="John U."/>
            <person name="Richards T."/>
            <person name="Worden A.Z."/>
            <person name="Zhang X."/>
            <person name="Grigoriev I.V."/>
            <person name="Allen A.E."/>
            <person name="Bidle K."/>
            <person name="Borodovsky M."/>
            <person name="Bowler C."/>
            <person name="Brownlee C."/>
            <person name="Cock J.M."/>
            <person name="Elias M."/>
            <person name="Gladyshev V.N."/>
            <person name="Groth M."/>
            <person name="Guda C."/>
            <person name="Hadaegh A."/>
            <person name="Iglesias-Rodriguez M.D."/>
            <person name="Jenkins J."/>
            <person name="Jones B.M."/>
            <person name="Lawson T."/>
            <person name="Leese F."/>
            <person name="Lindquist E."/>
            <person name="Lobanov A."/>
            <person name="Lomsadze A."/>
            <person name="Malik S.B."/>
            <person name="Marsh M.E."/>
            <person name="Mackinder L."/>
            <person name="Mock T."/>
            <person name="Mueller-Roeber B."/>
            <person name="Pagarete A."/>
            <person name="Parker M."/>
            <person name="Probert I."/>
            <person name="Quesneville H."/>
            <person name="Raines C."/>
            <person name="Rensing S.A."/>
            <person name="Riano-Pachon D.M."/>
            <person name="Richier S."/>
            <person name="Rokitta S."/>
            <person name="Shiraiwa Y."/>
            <person name="Soanes D.M."/>
            <person name="van der Giezen M."/>
            <person name="Wahlund T.M."/>
            <person name="Williams B."/>
            <person name="Wilson W."/>
            <person name="Wolfe G."/>
            <person name="Wurch L.L."/>
        </authorList>
    </citation>
    <scope>NUCLEOTIDE SEQUENCE</scope>
</reference>
<dbReference type="GO" id="GO:0005737">
    <property type="term" value="C:cytoplasm"/>
    <property type="evidence" value="ECO:0007669"/>
    <property type="project" value="TreeGrafter"/>
</dbReference>
<reference evidence="3" key="2">
    <citation type="submission" date="2024-10" db="UniProtKB">
        <authorList>
            <consortium name="EnsemblProtists"/>
        </authorList>
    </citation>
    <scope>IDENTIFICATION</scope>
</reference>
<dbReference type="InterPro" id="IPR001611">
    <property type="entry name" value="Leu-rich_rpt"/>
</dbReference>
<keyword evidence="4" id="KW-1185">Reference proteome</keyword>
<dbReference type="InterPro" id="IPR003591">
    <property type="entry name" value="Leu-rich_rpt_typical-subtyp"/>
</dbReference>
<dbReference type="Gene3D" id="3.80.10.10">
    <property type="entry name" value="Ribonuclease Inhibitor"/>
    <property type="match status" value="2"/>
</dbReference>
<dbReference type="EnsemblProtists" id="EOD34052">
    <property type="protein sequence ID" value="EOD34052"/>
    <property type="gene ID" value="EMIHUDRAFT_228906"/>
</dbReference>
<dbReference type="HOGENOM" id="CLU_409080_0_0_1"/>
<dbReference type="Pfam" id="PF13855">
    <property type="entry name" value="LRR_8"/>
    <property type="match status" value="2"/>
</dbReference>
<sequence>MPGGLQQDGDGNVTALDCSGRGLTELPPFLADGRLDRLQMLRLSGNALRSLPPPVFETGSLTELAAGSNHIAALPEEIGLCNRLAILGLSGNTLAALPPSIGQCSALRTLRLSDNRLTALPDSLGGCASLTELYVSRNDLRALPAAVGRCPLVTVAATNNALTGLPDGLLVTLNLNGNRLTALPASFARLGQLVTLGLGANRIASLPADLSGLTQLRTLQLGENRLSLLPSSLGATALDASPPGACLELEDLGLAQNVLLSLPPAACRLPRLRSLVLAQAKFTALPAEAGAPRARALGSLSTLLQLEVSGSKLQSLPDSLCDLACLRSLRASDCRLAALPEGLGRLRALQALRVDGNRLTRLPERLGDASLLAEVWAGGNLLDCLPASPSRASLHAGLSSNRLASLPDGLCDCAALVHLLLDDNQLASLPARLHALAAHFFARYADAYDLRAFLHVWPIRGAVGNNFSQEADRCAEATRCDTRARRHEPLDTERLARCYPDGAVIELADLRLWVSEDAEGHDGRFYNQWAMLQRCHELMVRSLGAAAPDYVIRGRPDLRPSCIPRPLEACGGGSPYLALQDYLWGSDAYFYGDAATMATICTLAQRRSREVAAWTVAQDASVTCARPPLHRRYEEMTARLGHASSEPMMEAHIKDQRLNVVHFSRCFSIDRS</sequence>
<dbReference type="SMART" id="SM00364">
    <property type="entry name" value="LRR_BAC"/>
    <property type="match status" value="8"/>
</dbReference>
<dbReference type="GeneID" id="17279323"/>
<dbReference type="SMART" id="SM00369">
    <property type="entry name" value="LRR_TYP"/>
    <property type="match status" value="13"/>
</dbReference>
<keyword evidence="2" id="KW-0677">Repeat</keyword>
<dbReference type="PANTHER" id="PTHR48051:SF1">
    <property type="entry name" value="RAS SUPPRESSOR PROTEIN 1"/>
    <property type="match status" value="1"/>
</dbReference>
<evidence type="ECO:0000256" key="2">
    <source>
        <dbReference type="ARBA" id="ARBA00022737"/>
    </source>
</evidence>
<dbReference type="SUPFAM" id="SSF52058">
    <property type="entry name" value="L domain-like"/>
    <property type="match status" value="2"/>
</dbReference>
<dbReference type="InterPro" id="IPR032675">
    <property type="entry name" value="LRR_dom_sf"/>
</dbReference>